<dbReference type="NCBIfam" id="TIGR00229">
    <property type="entry name" value="sensory_box"/>
    <property type="match status" value="1"/>
</dbReference>
<dbReference type="Pfam" id="PF03861">
    <property type="entry name" value="ANTAR"/>
    <property type="match status" value="1"/>
</dbReference>
<dbReference type="PANTHER" id="PTHR43304">
    <property type="entry name" value="PHYTOCHROME-LIKE PROTEIN CPH1"/>
    <property type="match status" value="1"/>
</dbReference>
<accession>A0ABS1M733</accession>
<dbReference type="InterPro" id="IPR013655">
    <property type="entry name" value="PAS_fold_3"/>
</dbReference>
<dbReference type="CDD" id="cd00130">
    <property type="entry name" value="PAS"/>
    <property type="match status" value="1"/>
</dbReference>
<evidence type="ECO:0000256" key="4">
    <source>
        <dbReference type="ARBA" id="ARBA00022679"/>
    </source>
</evidence>
<dbReference type="PROSITE" id="PS50921">
    <property type="entry name" value="ANTAR"/>
    <property type="match status" value="1"/>
</dbReference>
<dbReference type="InterPro" id="IPR000014">
    <property type="entry name" value="PAS"/>
</dbReference>
<evidence type="ECO:0000259" key="7">
    <source>
        <dbReference type="PROSITE" id="PS50921"/>
    </source>
</evidence>
<evidence type="ECO:0000313" key="9">
    <source>
        <dbReference type="Proteomes" id="UP000602198"/>
    </source>
</evidence>
<comment type="catalytic activity">
    <reaction evidence="1">
        <text>ATP + protein L-histidine = ADP + protein N-phospho-L-histidine.</text>
        <dbReference type="EC" id="2.7.13.3"/>
    </reaction>
</comment>
<gene>
    <name evidence="8" type="ORF">JK358_18525</name>
</gene>
<evidence type="ECO:0000313" key="8">
    <source>
        <dbReference type="EMBL" id="MBL1076396.1"/>
    </source>
</evidence>
<dbReference type="EC" id="2.7.13.3" evidence="2"/>
<organism evidence="8 9">
    <name type="scientific">Nocardia acididurans</name>
    <dbReference type="NCBI Taxonomy" id="2802282"/>
    <lineage>
        <taxon>Bacteria</taxon>
        <taxon>Bacillati</taxon>
        <taxon>Actinomycetota</taxon>
        <taxon>Actinomycetes</taxon>
        <taxon>Mycobacteriales</taxon>
        <taxon>Nocardiaceae</taxon>
        <taxon>Nocardia</taxon>
    </lineage>
</organism>
<dbReference type="PANTHER" id="PTHR43304:SF1">
    <property type="entry name" value="PAC DOMAIN-CONTAINING PROTEIN"/>
    <property type="match status" value="1"/>
</dbReference>
<dbReference type="Gene3D" id="3.30.450.20">
    <property type="entry name" value="PAS domain"/>
    <property type="match status" value="1"/>
</dbReference>
<keyword evidence="4" id="KW-0808">Transferase</keyword>
<keyword evidence="5" id="KW-0418">Kinase</keyword>
<evidence type="ECO:0000256" key="3">
    <source>
        <dbReference type="ARBA" id="ARBA00022553"/>
    </source>
</evidence>
<comment type="caution">
    <text evidence="8">The sequence shown here is derived from an EMBL/GenBank/DDBJ whole genome shotgun (WGS) entry which is preliminary data.</text>
</comment>
<keyword evidence="3" id="KW-0597">Phosphoprotein</keyword>
<protein>
    <recommendedName>
        <fullName evidence="2">histidine kinase</fullName>
        <ecNumber evidence="2">2.7.13.3</ecNumber>
    </recommendedName>
</protein>
<dbReference type="SUPFAM" id="SSF55785">
    <property type="entry name" value="PYP-like sensor domain (PAS domain)"/>
    <property type="match status" value="1"/>
</dbReference>
<dbReference type="SUPFAM" id="SSF52172">
    <property type="entry name" value="CheY-like"/>
    <property type="match status" value="1"/>
</dbReference>
<keyword evidence="9" id="KW-1185">Reference proteome</keyword>
<dbReference type="InterPro" id="IPR011006">
    <property type="entry name" value="CheY-like_superfamily"/>
</dbReference>
<evidence type="ECO:0000256" key="2">
    <source>
        <dbReference type="ARBA" id="ARBA00012438"/>
    </source>
</evidence>
<dbReference type="InterPro" id="IPR005561">
    <property type="entry name" value="ANTAR"/>
</dbReference>
<evidence type="ECO:0000259" key="6">
    <source>
        <dbReference type="PROSITE" id="PS50112"/>
    </source>
</evidence>
<evidence type="ECO:0000256" key="1">
    <source>
        <dbReference type="ARBA" id="ARBA00000085"/>
    </source>
</evidence>
<evidence type="ECO:0000256" key="5">
    <source>
        <dbReference type="ARBA" id="ARBA00022777"/>
    </source>
</evidence>
<dbReference type="InterPro" id="IPR036388">
    <property type="entry name" value="WH-like_DNA-bd_sf"/>
</dbReference>
<dbReference type="InterPro" id="IPR052162">
    <property type="entry name" value="Sensor_kinase/Photoreceptor"/>
</dbReference>
<sequence length="267" mass="29481">MVNRPRTLVDVGCCPISHYFCKWPTPSPIGETGIAAGGILATVTRSAETQHGESPGTGLTGVASDVGAFRFWYVGQRWEWSDEVARMHGYTPGSVEPTTELLLSHKHPDDRAHVEDLLDRALHTGGSFSSRHRFIDTAGREHRVLVVADRMHNDDGTVAGTAGYYIDLTDTLAENRQETLSEALPELFEARAVIEQAKGALMVIFQVSAEQAFRILVWRSQETNTKLRALANQLVSELHSISFVDPAARSQFDHLLLTVHERIPVAT</sequence>
<proteinExistence type="predicted"/>
<feature type="domain" description="PAS" evidence="6">
    <location>
        <begin position="80"/>
        <end position="125"/>
    </location>
</feature>
<dbReference type="EMBL" id="JAERRJ010000007">
    <property type="protein sequence ID" value="MBL1076396.1"/>
    <property type="molecule type" value="Genomic_DNA"/>
</dbReference>
<feature type="domain" description="ANTAR" evidence="7">
    <location>
        <begin position="174"/>
        <end position="235"/>
    </location>
</feature>
<name>A0ABS1M733_9NOCA</name>
<reference evidence="8 9" key="1">
    <citation type="submission" date="2021-01" db="EMBL/GenBank/DDBJ databases">
        <title>WGS of actinomycetes isolated from Thailand.</title>
        <authorList>
            <person name="Thawai C."/>
        </authorList>
    </citation>
    <scope>NUCLEOTIDE SEQUENCE [LARGE SCALE GENOMIC DNA]</scope>
    <source>
        <strain evidence="8 9">LPG 2</strain>
    </source>
</reference>
<dbReference type="SMART" id="SM01012">
    <property type="entry name" value="ANTAR"/>
    <property type="match status" value="1"/>
</dbReference>
<dbReference type="InterPro" id="IPR035965">
    <property type="entry name" value="PAS-like_dom_sf"/>
</dbReference>
<dbReference type="Gene3D" id="1.10.10.10">
    <property type="entry name" value="Winged helix-like DNA-binding domain superfamily/Winged helix DNA-binding domain"/>
    <property type="match status" value="1"/>
</dbReference>
<dbReference type="Proteomes" id="UP000602198">
    <property type="component" value="Unassembled WGS sequence"/>
</dbReference>
<dbReference type="PROSITE" id="PS50112">
    <property type="entry name" value="PAS"/>
    <property type="match status" value="1"/>
</dbReference>
<dbReference type="Pfam" id="PF08447">
    <property type="entry name" value="PAS_3"/>
    <property type="match status" value="1"/>
</dbReference>